<feature type="repeat" description="PPR" evidence="2">
    <location>
        <begin position="394"/>
        <end position="428"/>
    </location>
</feature>
<comment type="caution">
    <text evidence="3">The sequence shown here is derived from an EMBL/GenBank/DDBJ whole genome shotgun (WGS) entry which is preliminary data.</text>
</comment>
<sequence>MLHPQGLKPFPHFLLLQPPPISASLLATIASLFSLCTSSRHLRQVHSRFILHGLHRNPSLSSQLMDRYASLGFLELSEDIFRSFRNNPSVAVYSSMLRNLCKRGEFGRVLSLYRETATNEVFLDVDSYSFVLESCACLSDVESGMRIHGKLVKLGLDSSDSVAAALLEMYTNCGEISTQQVDLETSTMKDPKMGWNSLIHDASRDGNPEAVFVIFKRMRSEGCLFNPGTVVTLLRSCVEMSDLEIGRLVHSLAVVSNLSNNLSVNTALLSLYSKLGSLDTMQMLFDKMPDRDCVVWNITLSAYTQNGYPEKSLDLFHSMVRSGLRPDLFTLMALVPALSQMKSFGHGKELHTCVLRNHLDYQVSVLNAIIGMYCDCSCINYALKVFNVLADDKTNVSWSTMIKGYVANDQFLDAVSLFSRMRSEGAEVDFVTVINILPAYVSMGALEQVKNLQGYTIKLGLNSLPSVITAFFVSYAKSGSIKMAKRLFDAEGDKCRSKDIILWNAMIGAYAKHGDCHECFDLYSKMRQSELRPDHVTFLGLLTACVNSGRIEEGKEYFREMTSTYGLVPGREHYASMVDLLGRSGRVDEARELISSLPFEPDARVWGPLLSACRAQAETRLAELAAEKLIGIEPTNAGNYVLLSNVYAASGKWDGVAKMRRFLRDKSLKKNPGCSWVEVNGKVTEFRVADRSHGNWEDIYGLLQTLELEIRVEE</sequence>
<protein>
    <recommendedName>
        <fullName evidence="5">Pentatricopeptide repeat-containing protein</fullName>
    </recommendedName>
</protein>
<keyword evidence="1" id="KW-0677">Repeat</keyword>
<dbReference type="InterPro" id="IPR046848">
    <property type="entry name" value="E_motif"/>
</dbReference>
<evidence type="ECO:0000256" key="2">
    <source>
        <dbReference type="PROSITE-ProRule" id="PRU00708"/>
    </source>
</evidence>
<dbReference type="InterPro" id="IPR002885">
    <property type="entry name" value="PPR_rpt"/>
</dbReference>
<proteinExistence type="predicted"/>
<dbReference type="AlphaFoldDB" id="A0AAN7JPP6"/>
<dbReference type="InterPro" id="IPR046960">
    <property type="entry name" value="PPR_At4g14850-like_plant"/>
</dbReference>
<dbReference type="GO" id="GO:0003723">
    <property type="term" value="F:RNA binding"/>
    <property type="evidence" value="ECO:0007669"/>
    <property type="project" value="InterPro"/>
</dbReference>
<evidence type="ECO:0008006" key="5">
    <source>
        <dbReference type="Google" id="ProtNLM"/>
    </source>
</evidence>
<organism evidence="3 4">
    <name type="scientific">Trapa incisa</name>
    <dbReference type="NCBI Taxonomy" id="236973"/>
    <lineage>
        <taxon>Eukaryota</taxon>
        <taxon>Viridiplantae</taxon>
        <taxon>Streptophyta</taxon>
        <taxon>Embryophyta</taxon>
        <taxon>Tracheophyta</taxon>
        <taxon>Spermatophyta</taxon>
        <taxon>Magnoliopsida</taxon>
        <taxon>eudicotyledons</taxon>
        <taxon>Gunneridae</taxon>
        <taxon>Pentapetalae</taxon>
        <taxon>rosids</taxon>
        <taxon>malvids</taxon>
        <taxon>Myrtales</taxon>
        <taxon>Lythraceae</taxon>
        <taxon>Trapa</taxon>
    </lineage>
</organism>
<keyword evidence="4" id="KW-1185">Reference proteome</keyword>
<name>A0AAN7JPP6_9MYRT</name>
<feature type="repeat" description="PPR" evidence="2">
    <location>
        <begin position="499"/>
        <end position="533"/>
    </location>
</feature>
<dbReference type="NCBIfam" id="TIGR00756">
    <property type="entry name" value="PPR"/>
    <property type="match status" value="4"/>
</dbReference>
<dbReference type="PROSITE" id="PS51375">
    <property type="entry name" value="PPR"/>
    <property type="match status" value="4"/>
</dbReference>
<dbReference type="PANTHER" id="PTHR47926">
    <property type="entry name" value="PENTATRICOPEPTIDE REPEAT-CONTAINING PROTEIN"/>
    <property type="match status" value="1"/>
</dbReference>
<dbReference type="GO" id="GO:0009451">
    <property type="term" value="P:RNA modification"/>
    <property type="evidence" value="ECO:0007669"/>
    <property type="project" value="InterPro"/>
</dbReference>
<dbReference type="InterPro" id="IPR011990">
    <property type="entry name" value="TPR-like_helical_dom_sf"/>
</dbReference>
<feature type="repeat" description="PPR" evidence="2">
    <location>
        <begin position="292"/>
        <end position="326"/>
    </location>
</feature>
<evidence type="ECO:0000313" key="3">
    <source>
        <dbReference type="EMBL" id="KAK4751165.1"/>
    </source>
</evidence>
<dbReference type="Pfam" id="PF13041">
    <property type="entry name" value="PPR_2"/>
    <property type="match status" value="2"/>
</dbReference>
<dbReference type="Gene3D" id="1.25.40.10">
    <property type="entry name" value="Tetratricopeptide repeat domain"/>
    <property type="match status" value="4"/>
</dbReference>
<reference evidence="3 4" key="1">
    <citation type="journal article" date="2023" name="Hortic Res">
        <title>Pangenome of water caltrop reveals structural variations and asymmetric subgenome divergence after allopolyploidization.</title>
        <authorList>
            <person name="Zhang X."/>
            <person name="Chen Y."/>
            <person name="Wang L."/>
            <person name="Yuan Y."/>
            <person name="Fang M."/>
            <person name="Shi L."/>
            <person name="Lu R."/>
            <person name="Comes H.P."/>
            <person name="Ma Y."/>
            <person name="Chen Y."/>
            <person name="Huang G."/>
            <person name="Zhou Y."/>
            <person name="Zheng Z."/>
            <person name="Qiu Y."/>
        </authorList>
    </citation>
    <scope>NUCLEOTIDE SEQUENCE [LARGE SCALE GENOMIC DNA]</scope>
    <source>
        <tissue evidence="3">Roots</tissue>
    </source>
</reference>
<dbReference type="EMBL" id="JAXIOK010000017">
    <property type="protein sequence ID" value="KAK4751165.1"/>
    <property type="molecule type" value="Genomic_DNA"/>
</dbReference>
<evidence type="ECO:0000313" key="4">
    <source>
        <dbReference type="Proteomes" id="UP001345219"/>
    </source>
</evidence>
<feature type="repeat" description="PPR" evidence="2">
    <location>
        <begin position="534"/>
        <end position="564"/>
    </location>
</feature>
<dbReference type="FunFam" id="1.25.40.10:FF:000090">
    <property type="entry name" value="Pentatricopeptide repeat-containing protein, chloroplastic"/>
    <property type="match status" value="1"/>
</dbReference>
<dbReference type="Pfam" id="PF20431">
    <property type="entry name" value="E_motif"/>
    <property type="match status" value="1"/>
</dbReference>
<accession>A0AAN7JPP6</accession>
<dbReference type="Pfam" id="PF01535">
    <property type="entry name" value="PPR"/>
    <property type="match status" value="4"/>
</dbReference>
<dbReference type="PANTHER" id="PTHR47926:SF347">
    <property type="entry name" value="PENTATRICOPEPTIDE REPEAT-CONTAINING PROTEIN"/>
    <property type="match status" value="1"/>
</dbReference>
<evidence type="ECO:0000256" key="1">
    <source>
        <dbReference type="ARBA" id="ARBA00022737"/>
    </source>
</evidence>
<dbReference type="Proteomes" id="UP001345219">
    <property type="component" value="Chromosome 4"/>
</dbReference>
<gene>
    <name evidence="3" type="ORF">SAY87_004647</name>
</gene>